<feature type="compositionally biased region" description="Polar residues" evidence="2">
    <location>
        <begin position="1733"/>
        <end position="1788"/>
    </location>
</feature>
<dbReference type="OrthoDB" id="6359887at2759"/>
<evidence type="ECO:0000256" key="2">
    <source>
        <dbReference type="SAM" id="MobiDB-lite"/>
    </source>
</evidence>
<evidence type="ECO:0000313" key="3">
    <source>
        <dbReference type="Proteomes" id="UP000192223"/>
    </source>
</evidence>
<feature type="region of interest" description="Disordered" evidence="2">
    <location>
        <begin position="1733"/>
        <end position="1796"/>
    </location>
</feature>
<feature type="compositionally biased region" description="Polar residues" evidence="2">
    <location>
        <begin position="886"/>
        <end position="906"/>
    </location>
</feature>
<feature type="region of interest" description="Disordered" evidence="2">
    <location>
        <begin position="215"/>
        <end position="325"/>
    </location>
</feature>
<protein>
    <submittedName>
        <fullName evidence="4">Uncharacterized protein LOC108744739 isoform X1</fullName>
    </submittedName>
</protein>
<keyword evidence="3" id="KW-1185">Reference proteome</keyword>
<accession>A0A1W4XUN6</accession>
<gene>
    <name evidence="4" type="primary">LOC108744739</name>
</gene>
<organism evidence="3 4">
    <name type="scientific">Agrilus planipennis</name>
    <name type="common">Emerald ash borer</name>
    <name type="synonym">Agrilus marcopoli</name>
    <dbReference type="NCBI Taxonomy" id="224129"/>
    <lineage>
        <taxon>Eukaryota</taxon>
        <taxon>Metazoa</taxon>
        <taxon>Ecdysozoa</taxon>
        <taxon>Arthropoda</taxon>
        <taxon>Hexapoda</taxon>
        <taxon>Insecta</taxon>
        <taxon>Pterygota</taxon>
        <taxon>Neoptera</taxon>
        <taxon>Endopterygota</taxon>
        <taxon>Coleoptera</taxon>
        <taxon>Polyphaga</taxon>
        <taxon>Elateriformia</taxon>
        <taxon>Buprestoidea</taxon>
        <taxon>Buprestidae</taxon>
        <taxon>Agrilinae</taxon>
        <taxon>Agrilus</taxon>
    </lineage>
</organism>
<feature type="coiled-coil region" evidence="1">
    <location>
        <begin position="804"/>
        <end position="870"/>
    </location>
</feature>
<feature type="compositionally biased region" description="Basic and acidic residues" evidence="2">
    <location>
        <begin position="281"/>
        <end position="308"/>
    </location>
</feature>
<dbReference type="InParanoid" id="A0A1W4XUN6"/>
<keyword evidence="1" id="KW-0175">Coiled coil</keyword>
<name>A0A1W4XUN6_AGRPL</name>
<proteinExistence type="predicted"/>
<dbReference type="KEGG" id="apln:108744739"/>
<dbReference type="GeneID" id="108744739"/>
<evidence type="ECO:0000313" key="4">
    <source>
        <dbReference type="RefSeq" id="XP_018336145.1"/>
    </source>
</evidence>
<feature type="region of interest" description="Disordered" evidence="2">
    <location>
        <begin position="1279"/>
        <end position="1299"/>
    </location>
</feature>
<feature type="region of interest" description="Disordered" evidence="2">
    <location>
        <begin position="883"/>
        <end position="906"/>
    </location>
</feature>
<feature type="coiled-coil region" evidence="1">
    <location>
        <begin position="1148"/>
        <end position="1208"/>
    </location>
</feature>
<feature type="compositionally biased region" description="Basic and acidic residues" evidence="2">
    <location>
        <begin position="1279"/>
        <end position="1290"/>
    </location>
</feature>
<feature type="compositionally biased region" description="Low complexity" evidence="2">
    <location>
        <begin position="220"/>
        <end position="237"/>
    </location>
</feature>
<dbReference type="RefSeq" id="XP_018336145.1">
    <property type="nucleotide sequence ID" value="XM_018480643.2"/>
</dbReference>
<reference evidence="4" key="1">
    <citation type="submission" date="2025-08" db="UniProtKB">
        <authorList>
            <consortium name="RefSeq"/>
        </authorList>
    </citation>
    <scope>IDENTIFICATION</scope>
    <source>
        <tissue evidence="4">Entire body</tissue>
    </source>
</reference>
<feature type="compositionally biased region" description="Polar residues" evidence="2">
    <location>
        <begin position="1331"/>
        <end position="1343"/>
    </location>
</feature>
<evidence type="ECO:0000256" key="1">
    <source>
        <dbReference type="SAM" id="Coils"/>
    </source>
</evidence>
<feature type="region of interest" description="Disordered" evidence="2">
    <location>
        <begin position="1327"/>
        <end position="1349"/>
    </location>
</feature>
<sequence length="1796" mass="203686">MSINVHVKGNPINVRRGGMVITNSQEEFNKRRKIRLEQVRQQSKDIAHNVRKRIAKENNKQASSSEQHNLRKWQAQKLLEFEQKYQECLSSLEVPPKISTEISEEILAAERKRKNRAVALERGERANEKLQIEKNEKSMQKSVPIQQKKFAREIENSRSLAITNFTKRKKSKSKNDEKEIKNTFYLDLPNDSEQSGHQEKEIQCTDEIEEMYQEDMKNKSGTSSSELIDSSSSSTEIPSKKIKTSNESKQTSKIKVFQAMVHNEPSPKKKGKKVSISSELSNKKQKDKSKDDESDIPKKLEIRDENLNMKKSTGRQKLSVRISDQSPVSSPKKVVLYTLPEKLVTPAQQAFSTKTDFKRNPMRNKLFSGVESEKVAVENVTSKSRLEGACKLQDSLSPDSPRSPMITHSERLPELKQQFILDKRISEHIMSRKLNEEKRRDRDIQVKDDKKNALVQSDLNQGQFQTCLCSCYGFNENKMVSESVYCNYPETLSEEVQTCTTIDRSCFTNQPKVRSTSTSQEVNECTQVNHRDICQHCNFPKADVKVISNSEECSSSSRVEIKSTKTSSNSSKLTSCKDVTSSAKSMQVPKRPSVSLSKPIKGISRTLKPETTEKVQIYDDATKYSSSYAPSNNLVQKIPINNLSIVIESSEDESSRREKNKDDKYAEIRGYNALKKEKICRDYEEIMCKLPFLQKKERIASIGKDDPKYHMSEERRKEYEKRKENTIETAYENCFPKAVTITLPKRVSAADEDKLPYKIIDMRNGPTGINLGTWDVNKKDSSAPENVCSYTQTVKHPEQSPTPIENDENMLRNLLEKLIDQKEKLDKEVSRVPEGSRLHQILNDLECGFYNKKEQTKQELESDHKKLQQNESCSKPAKLTLDHENVNSQELKVHNTSTQTSPRSKQLTELPSTFACPCIVEHKKKDSCEKLCEIVIKVGEEANQPKIQITPTSNDEKGVVFTVKDLMENQSNKACDLNKPKNMQKSEDATVRVTSKKLKTDLYAAVTEPQKIEKSSPVSKKISSSQDKKSWKDVLTQNSTNCTSSTSYVSPPNFTSSVTKYIKDKRENSSGMYNILCRKPQQGNLNYHLLESENTLLKDKRSNPELLNHIKHLLRMSHTSIEELNVSSVSSVSTPDSTLFAGEKNKTISQLRSICKQYNLRKKDLEKMFSVLSSSSSNGGCESTSSSYKSASNNCIKLKRSAENETEKLPCGTSDSLQKLYEEMTVKCMEKIESLSVLIENLREEKNKIISCQEQSDNGDVEDSSTKYLEIEKKSPVLECDNSDKTKTDSSEFVTSSQGGEDSLTKKLLEIDEALTERIKNLSKLEKSCTTDDAQPQNQYKSADSSEEVDNSIEKELIYRYKNLVYDHEKCEDKTQSETKPNFVPFVSDISCLPKWEGLGPYTSHTDEMPNKCTAKPNKPPPSRGLLNAKRFNDEILNYPHELSSITEVDSFTSSRIRRSTSPKRNSPKHTVEFAPDYNCEQNKNTECNDVSFPRLNSNFEELKLLQRQKIVSQICPSASVIEQEVVPQKCTRSACSSPKKIVIDRLIHSEQNSPKKMCSRPQELYQKGGEVLKRARELTTRIQNLSKSFELRPCSPPCDNQEQNIKTCEGLIEEVQSKPKRKVVIEENSSSGSNESATDVESVEKMLKSLGMGWAVATLRKTQQALALTSSSSSVDLKVEREVKITDKNSSSEISLIECIEQRRHVGDLHSSNETNNDTSLHKYLQNVSSIPASNSTFGRSTQRTSTPVNKNDTTIPASNLIYSGESDLSSVRHSSENKSSNFNRCVTNEKRSKR</sequence>
<dbReference type="Proteomes" id="UP000192223">
    <property type="component" value="Unplaced"/>
</dbReference>